<dbReference type="CDD" id="cd11482">
    <property type="entry name" value="SLC-NCS1sbd_NRT1-like"/>
    <property type="match status" value="1"/>
</dbReference>
<evidence type="ECO:0000256" key="7">
    <source>
        <dbReference type="SAM" id="Phobius"/>
    </source>
</evidence>
<feature type="transmembrane region" description="Helical" evidence="7">
    <location>
        <begin position="236"/>
        <end position="259"/>
    </location>
</feature>
<feature type="transmembrane region" description="Helical" evidence="7">
    <location>
        <begin position="271"/>
        <end position="294"/>
    </location>
</feature>
<evidence type="ECO:0000313" key="8">
    <source>
        <dbReference type="EMBL" id="KAK5058801.1"/>
    </source>
</evidence>
<dbReference type="Pfam" id="PF02133">
    <property type="entry name" value="Transp_cyt_pur"/>
    <property type="match status" value="1"/>
</dbReference>
<dbReference type="GO" id="GO:0015205">
    <property type="term" value="F:nucleobase transmembrane transporter activity"/>
    <property type="evidence" value="ECO:0007669"/>
    <property type="project" value="TreeGrafter"/>
</dbReference>
<gene>
    <name evidence="8" type="ORF">LTR84_011065</name>
</gene>
<dbReference type="Gene3D" id="1.10.4160.10">
    <property type="entry name" value="Hydantoin permease"/>
    <property type="match status" value="1"/>
</dbReference>
<comment type="subcellular location">
    <subcellularLocation>
        <location evidence="1">Membrane</location>
        <topology evidence="1">Multi-pass membrane protein</topology>
    </subcellularLocation>
</comment>
<keyword evidence="3 7" id="KW-0812">Transmembrane</keyword>
<keyword evidence="5 7" id="KW-0472">Membrane</keyword>
<protein>
    <recommendedName>
        <fullName evidence="10">NCS1 nucleoside transporter</fullName>
    </recommendedName>
</protein>
<feature type="transmembrane region" description="Helical" evidence="7">
    <location>
        <begin position="168"/>
        <end position="187"/>
    </location>
</feature>
<accession>A0AAV9NKK0</accession>
<comment type="caution">
    <text evidence="8">The sequence shown here is derived from an EMBL/GenBank/DDBJ whole genome shotgun (WGS) entry which is preliminary data.</text>
</comment>
<reference evidence="8 9" key="1">
    <citation type="submission" date="2023-08" db="EMBL/GenBank/DDBJ databases">
        <title>Black Yeasts Isolated from many extreme environments.</title>
        <authorList>
            <person name="Coleine C."/>
            <person name="Stajich J.E."/>
            <person name="Selbmann L."/>
        </authorList>
    </citation>
    <scope>NUCLEOTIDE SEQUENCE [LARGE SCALE GENOMIC DNA]</scope>
    <source>
        <strain evidence="8 9">CCFEE 5792</strain>
    </source>
</reference>
<dbReference type="InterPro" id="IPR001248">
    <property type="entry name" value="Pur-cyt_permease"/>
</dbReference>
<name>A0AAV9NKK0_9EURO</name>
<feature type="compositionally biased region" description="Basic and acidic residues" evidence="6">
    <location>
        <begin position="543"/>
        <end position="558"/>
    </location>
</feature>
<feature type="transmembrane region" description="Helical" evidence="7">
    <location>
        <begin position="75"/>
        <end position="99"/>
    </location>
</feature>
<feature type="transmembrane region" description="Helical" evidence="7">
    <location>
        <begin position="397"/>
        <end position="416"/>
    </location>
</feature>
<feature type="transmembrane region" description="Helical" evidence="7">
    <location>
        <begin position="194"/>
        <end position="216"/>
    </location>
</feature>
<dbReference type="PANTHER" id="PTHR30618">
    <property type="entry name" value="NCS1 FAMILY PURINE/PYRIMIDINE TRANSPORTER"/>
    <property type="match status" value="1"/>
</dbReference>
<keyword evidence="4 7" id="KW-1133">Transmembrane helix</keyword>
<feature type="transmembrane region" description="Helical" evidence="7">
    <location>
        <begin position="326"/>
        <end position="348"/>
    </location>
</feature>
<evidence type="ECO:0008006" key="10">
    <source>
        <dbReference type="Google" id="ProtNLM"/>
    </source>
</evidence>
<feature type="transmembrane region" description="Helical" evidence="7">
    <location>
        <begin position="437"/>
        <end position="455"/>
    </location>
</feature>
<dbReference type="GO" id="GO:0005886">
    <property type="term" value="C:plasma membrane"/>
    <property type="evidence" value="ECO:0007669"/>
    <property type="project" value="TreeGrafter"/>
</dbReference>
<proteinExistence type="inferred from homology"/>
<dbReference type="InterPro" id="IPR045225">
    <property type="entry name" value="Uracil/uridine/allantoin_perm"/>
</dbReference>
<feature type="transmembrane region" description="Helical" evidence="7">
    <location>
        <begin position="475"/>
        <end position="498"/>
    </location>
</feature>
<evidence type="ECO:0000256" key="2">
    <source>
        <dbReference type="ARBA" id="ARBA00008974"/>
    </source>
</evidence>
<feature type="transmembrane region" description="Helical" evidence="7">
    <location>
        <begin position="39"/>
        <end position="55"/>
    </location>
</feature>
<dbReference type="PANTHER" id="PTHR30618:SF4">
    <property type="entry name" value="ALLANTOIN PERMEASE"/>
    <property type="match status" value="1"/>
</dbReference>
<feature type="region of interest" description="Disordered" evidence="6">
    <location>
        <begin position="537"/>
        <end position="558"/>
    </location>
</feature>
<evidence type="ECO:0000313" key="9">
    <source>
        <dbReference type="Proteomes" id="UP001358417"/>
    </source>
</evidence>
<dbReference type="AlphaFoldDB" id="A0AAV9NKK0"/>
<evidence type="ECO:0000256" key="5">
    <source>
        <dbReference type="ARBA" id="ARBA00023136"/>
    </source>
</evidence>
<feature type="transmembrane region" description="Helical" evidence="7">
    <location>
        <begin position="369"/>
        <end position="391"/>
    </location>
</feature>
<evidence type="ECO:0000256" key="1">
    <source>
        <dbReference type="ARBA" id="ARBA00004141"/>
    </source>
</evidence>
<evidence type="ECO:0000256" key="3">
    <source>
        <dbReference type="ARBA" id="ARBA00022692"/>
    </source>
</evidence>
<organism evidence="8 9">
    <name type="scientific">Exophiala bonariae</name>
    <dbReference type="NCBI Taxonomy" id="1690606"/>
    <lineage>
        <taxon>Eukaryota</taxon>
        <taxon>Fungi</taxon>
        <taxon>Dikarya</taxon>
        <taxon>Ascomycota</taxon>
        <taxon>Pezizomycotina</taxon>
        <taxon>Eurotiomycetes</taxon>
        <taxon>Chaetothyriomycetidae</taxon>
        <taxon>Chaetothyriales</taxon>
        <taxon>Herpotrichiellaceae</taxon>
        <taxon>Exophiala</taxon>
    </lineage>
</organism>
<feature type="transmembrane region" description="Helical" evidence="7">
    <location>
        <begin position="111"/>
        <end position="133"/>
    </location>
</feature>
<dbReference type="GeneID" id="89979219"/>
<dbReference type="EMBL" id="JAVRRD010000005">
    <property type="protein sequence ID" value="KAK5058801.1"/>
    <property type="molecule type" value="Genomic_DNA"/>
</dbReference>
<evidence type="ECO:0000256" key="4">
    <source>
        <dbReference type="ARBA" id="ARBA00022989"/>
    </source>
</evidence>
<evidence type="ECO:0000256" key="6">
    <source>
        <dbReference type="SAM" id="MobiDB-lite"/>
    </source>
</evidence>
<comment type="similarity">
    <text evidence="2">Belongs to the purine-cytosine permease (2.A.39) family.</text>
</comment>
<dbReference type="RefSeq" id="XP_064709324.1">
    <property type="nucleotide sequence ID" value="XM_064854598.1"/>
</dbReference>
<keyword evidence="9" id="KW-1185">Reference proteome</keyword>
<dbReference type="Proteomes" id="UP001358417">
    <property type="component" value="Unassembled WGS sequence"/>
</dbReference>
<sequence>MPQFRVPRNLEVPYPEHELPPTYLINHDIKPIERERRKWGSLAFLSLWSVVAFNMSNLQLGSSLLSVGLNWWQSIVATLLGHIIAAGLVVLVSFPGLYYHISFPLSQRMTWGFNGAIFVVLNRILLSIIWFGVQSWQGGLMTYVCLRAWFPSIDNLPPTFSPSTGMNLAQFVGFIVFFVLQLPFLLLKPVPLRYLAYVSTVMGFIVQLVLVVWACSTMESFGDILSNKQSVGGGQLGWSFVFGITVTMSSITSGTLSVCDYTRFAKRPQSGILPQLAGFFPAWLSNVFGILTVAGTQKRFGAELWSVVQLLMAIQDQNSTTATRCAVWFAGFSFLINQLALNVIGNSFSGGTDMASLLPKYINIRRGQYLTALLGLVINPWYLVSGALVFLSVMSAYTVFLQPFLGTVAASYFVLYRQRIKVSDLYKLSGNIYWYNYGVNWRAIVSWMVGVAPHLPGFLHTVNPTIKVGAGAEHMYLLTAISSFVISFTMTVLLGYIFPVQAQQDFVNSTTREEAIQLKEDFINGSDIMRGVEVPWDPVTGDKSSHISEVEKDSEKNQ</sequence>